<protein>
    <submittedName>
        <fullName evidence="2">cDNA: FLJ23416 fis, clone HEP20790</fullName>
    </submittedName>
</protein>
<proteinExistence type="evidence at transcript level"/>
<evidence type="ECO:0000313" key="2">
    <source>
        <dbReference type="EMBL" id="BAB15646.1"/>
    </source>
</evidence>
<sequence length="171" mass="18110">MPSQPPLPLTPPGPGLADSLSWGGGRPGEPDSVDLPAPGQLSHILKHYFLLQKWRVQWEMSQINTPGRHSKAPVMPPQPWSWGVGLGSPSWCGILLPLQLTGRKRSPCIALNPAGSGFGGAGLLPRRLEGEEGVWPLRASKALCAVRIPPRALPESGRCFSAPAGSPGEVL</sequence>
<name>Q9H5I0_HUMAN</name>
<dbReference type="EMBL" id="AK027069">
    <property type="protein sequence ID" value="BAB15646.1"/>
    <property type="molecule type" value="mRNA"/>
</dbReference>
<reference evidence="2" key="1">
    <citation type="submission" date="2000-08" db="EMBL/GenBank/DDBJ databases">
        <title>NEDO human cDNA sequencing project.</title>
        <authorList>
            <person name="Kawabata A."/>
            <person name="Hikiji T."/>
            <person name="Kobatake N."/>
            <person name="Inagaki H."/>
            <person name="Ikema Y."/>
            <person name="Okamoto S."/>
            <person name="Okitani R."/>
            <person name="Ota T."/>
            <person name="Suzuki Y."/>
            <person name="Obayashi M."/>
            <person name="Nishi T."/>
            <person name="Shibahara T."/>
            <person name="Tanaka T."/>
            <person name="Nakamura Y."/>
            <person name="Isogai T."/>
            <person name="Sugano S."/>
        </authorList>
    </citation>
    <scope>NUCLEOTIDE SEQUENCE</scope>
</reference>
<feature type="region of interest" description="Disordered" evidence="1">
    <location>
        <begin position="1"/>
        <end position="37"/>
    </location>
</feature>
<accession>Q9H5I0</accession>
<dbReference type="AlphaFoldDB" id="Q9H5I0"/>
<organism evidence="2">
    <name type="scientific">Homo sapiens</name>
    <name type="common">Human</name>
    <dbReference type="NCBI Taxonomy" id="9606"/>
    <lineage>
        <taxon>Eukaryota</taxon>
        <taxon>Metazoa</taxon>
        <taxon>Chordata</taxon>
        <taxon>Craniata</taxon>
        <taxon>Vertebrata</taxon>
        <taxon>Euteleostomi</taxon>
        <taxon>Mammalia</taxon>
        <taxon>Eutheria</taxon>
        <taxon>Euarchontoglires</taxon>
        <taxon>Primates</taxon>
        <taxon>Haplorrhini</taxon>
        <taxon>Catarrhini</taxon>
        <taxon>Hominidae</taxon>
        <taxon>Homo</taxon>
    </lineage>
</organism>
<feature type="compositionally biased region" description="Pro residues" evidence="1">
    <location>
        <begin position="1"/>
        <end position="14"/>
    </location>
</feature>
<evidence type="ECO:0000256" key="1">
    <source>
        <dbReference type="SAM" id="MobiDB-lite"/>
    </source>
</evidence>